<accession>A0A5C3M167</accession>
<organism evidence="1 2">
    <name type="scientific">Crucibulum laeve</name>
    <dbReference type="NCBI Taxonomy" id="68775"/>
    <lineage>
        <taxon>Eukaryota</taxon>
        <taxon>Fungi</taxon>
        <taxon>Dikarya</taxon>
        <taxon>Basidiomycota</taxon>
        <taxon>Agaricomycotina</taxon>
        <taxon>Agaricomycetes</taxon>
        <taxon>Agaricomycetidae</taxon>
        <taxon>Agaricales</taxon>
        <taxon>Agaricineae</taxon>
        <taxon>Nidulariaceae</taxon>
        <taxon>Crucibulum</taxon>
    </lineage>
</organism>
<dbReference type="EMBL" id="ML213600">
    <property type="protein sequence ID" value="TFK39124.1"/>
    <property type="molecule type" value="Genomic_DNA"/>
</dbReference>
<proteinExistence type="predicted"/>
<keyword evidence="2" id="KW-1185">Reference proteome</keyword>
<dbReference type="AlphaFoldDB" id="A0A5C3M167"/>
<evidence type="ECO:0000313" key="1">
    <source>
        <dbReference type="EMBL" id="TFK39124.1"/>
    </source>
</evidence>
<protein>
    <submittedName>
        <fullName evidence="1">Uncharacterized protein</fullName>
    </submittedName>
</protein>
<evidence type="ECO:0000313" key="2">
    <source>
        <dbReference type="Proteomes" id="UP000308652"/>
    </source>
</evidence>
<name>A0A5C3M167_9AGAR</name>
<dbReference type="Proteomes" id="UP000308652">
    <property type="component" value="Unassembled WGS sequence"/>
</dbReference>
<sequence length="222" mass="24742">MDVIGPTHTATGFLLLESLPHTLWIGSYHYASSHLDFDSHSFDEPSPVILHLLVYQHTSLSLILKLDHAIFGEFLGGVYDGRNPNPSPPTYLFDASTLFDVFGEFVVWYQGSAGVKAWMDVYHTERRSSTGSIEDPGSRQGVTVVFTSSSICYRGGRTRATTTLELVVLFSSSTDAQILHRTIYNYSSSSYDAVYRWGVFDDREGGGIPSRDSWRAVIRRGT</sequence>
<gene>
    <name evidence="1" type="ORF">BDQ12DRAFT_665479</name>
</gene>
<reference evidence="1 2" key="1">
    <citation type="journal article" date="2019" name="Nat. Ecol. Evol.">
        <title>Megaphylogeny resolves global patterns of mushroom evolution.</title>
        <authorList>
            <person name="Varga T."/>
            <person name="Krizsan K."/>
            <person name="Foldi C."/>
            <person name="Dima B."/>
            <person name="Sanchez-Garcia M."/>
            <person name="Sanchez-Ramirez S."/>
            <person name="Szollosi G.J."/>
            <person name="Szarkandi J.G."/>
            <person name="Papp V."/>
            <person name="Albert L."/>
            <person name="Andreopoulos W."/>
            <person name="Angelini C."/>
            <person name="Antonin V."/>
            <person name="Barry K.W."/>
            <person name="Bougher N.L."/>
            <person name="Buchanan P."/>
            <person name="Buyck B."/>
            <person name="Bense V."/>
            <person name="Catcheside P."/>
            <person name="Chovatia M."/>
            <person name="Cooper J."/>
            <person name="Damon W."/>
            <person name="Desjardin D."/>
            <person name="Finy P."/>
            <person name="Geml J."/>
            <person name="Haridas S."/>
            <person name="Hughes K."/>
            <person name="Justo A."/>
            <person name="Karasinski D."/>
            <person name="Kautmanova I."/>
            <person name="Kiss B."/>
            <person name="Kocsube S."/>
            <person name="Kotiranta H."/>
            <person name="LaButti K.M."/>
            <person name="Lechner B.E."/>
            <person name="Liimatainen K."/>
            <person name="Lipzen A."/>
            <person name="Lukacs Z."/>
            <person name="Mihaltcheva S."/>
            <person name="Morgado L.N."/>
            <person name="Niskanen T."/>
            <person name="Noordeloos M.E."/>
            <person name="Ohm R.A."/>
            <person name="Ortiz-Santana B."/>
            <person name="Ovrebo C."/>
            <person name="Racz N."/>
            <person name="Riley R."/>
            <person name="Savchenko A."/>
            <person name="Shiryaev A."/>
            <person name="Soop K."/>
            <person name="Spirin V."/>
            <person name="Szebenyi C."/>
            <person name="Tomsovsky M."/>
            <person name="Tulloss R.E."/>
            <person name="Uehling J."/>
            <person name="Grigoriev I.V."/>
            <person name="Vagvolgyi C."/>
            <person name="Papp T."/>
            <person name="Martin F.M."/>
            <person name="Miettinen O."/>
            <person name="Hibbett D.S."/>
            <person name="Nagy L.G."/>
        </authorList>
    </citation>
    <scope>NUCLEOTIDE SEQUENCE [LARGE SCALE GENOMIC DNA]</scope>
    <source>
        <strain evidence="1 2">CBS 166.37</strain>
    </source>
</reference>